<evidence type="ECO:0000256" key="3">
    <source>
        <dbReference type="ARBA" id="ARBA00022827"/>
    </source>
</evidence>
<dbReference type="GO" id="GO:0071949">
    <property type="term" value="F:FAD binding"/>
    <property type="evidence" value="ECO:0007669"/>
    <property type="project" value="InterPro"/>
</dbReference>
<dbReference type="PANTHER" id="PTHR47356:SF2">
    <property type="entry name" value="FAD-BINDING DOMAIN-CONTAINING PROTEIN-RELATED"/>
    <property type="match status" value="1"/>
</dbReference>
<dbReference type="AlphaFoldDB" id="A0A0F4YMR7"/>
<gene>
    <name evidence="6" type="ORF">T310_6642</name>
</gene>
<dbReference type="PANTHER" id="PTHR47356">
    <property type="entry name" value="FAD-DEPENDENT MONOOXYGENASE ASQG-RELATED"/>
    <property type="match status" value="1"/>
</dbReference>
<proteinExistence type="inferred from homology"/>
<evidence type="ECO:0000313" key="6">
    <source>
        <dbReference type="EMBL" id="KKA19395.1"/>
    </source>
</evidence>
<dbReference type="STRING" id="1408163.A0A0F4YMR7"/>
<dbReference type="GO" id="GO:0004497">
    <property type="term" value="F:monooxygenase activity"/>
    <property type="evidence" value="ECO:0007669"/>
    <property type="project" value="InterPro"/>
</dbReference>
<comment type="similarity">
    <text evidence="1">Belongs to the paxM FAD-dependent monooxygenase family.</text>
</comment>
<dbReference type="OrthoDB" id="10029326at2759"/>
<dbReference type="InterPro" id="IPR036188">
    <property type="entry name" value="FAD/NAD-bd_sf"/>
</dbReference>
<dbReference type="SUPFAM" id="SSF51905">
    <property type="entry name" value="FAD/NAD(P)-binding domain"/>
    <property type="match status" value="1"/>
</dbReference>
<evidence type="ECO:0000259" key="5">
    <source>
        <dbReference type="Pfam" id="PF01494"/>
    </source>
</evidence>
<keyword evidence="7" id="KW-1185">Reference proteome</keyword>
<reference evidence="6 7" key="1">
    <citation type="submission" date="2015-04" db="EMBL/GenBank/DDBJ databases">
        <authorList>
            <person name="Heijne W.H."/>
            <person name="Fedorova N.D."/>
            <person name="Nierman W.C."/>
            <person name="Vollebregt A.W."/>
            <person name="Zhao Z."/>
            <person name="Wu L."/>
            <person name="Kumar M."/>
            <person name="Stam H."/>
            <person name="van den Berg M.A."/>
            <person name="Pel H.J."/>
        </authorList>
    </citation>
    <scope>NUCLEOTIDE SEQUENCE [LARGE SCALE GENOMIC DNA]</scope>
    <source>
        <strain evidence="6 7">CBS 393.64</strain>
    </source>
</reference>
<dbReference type="GeneID" id="25318939"/>
<dbReference type="InterPro" id="IPR050562">
    <property type="entry name" value="FAD_mOase_fung"/>
</dbReference>
<dbReference type="InterPro" id="IPR002938">
    <property type="entry name" value="FAD-bd"/>
</dbReference>
<evidence type="ECO:0000256" key="1">
    <source>
        <dbReference type="ARBA" id="ARBA00007992"/>
    </source>
</evidence>
<evidence type="ECO:0000256" key="2">
    <source>
        <dbReference type="ARBA" id="ARBA00022630"/>
    </source>
</evidence>
<evidence type="ECO:0000313" key="7">
    <source>
        <dbReference type="Proteomes" id="UP000053958"/>
    </source>
</evidence>
<protein>
    <recommendedName>
        <fullName evidence="5">FAD-binding domain-containing protein</fullName>
    </recommendedName>
</protein>
<dbReference type="Gene3D" id="3.50.50.60">
    <property type="entry name" value="FAD/NAD(P)-binding domain"/>
    <property type="match status" value="2"/>
</dbReference>
<evidence type="ECO:0000256" key="4">
    <source>
        <dbReference type="ARBA" id="ARBA00023002"/>
    </source>
</evidence>
<organism evidence="6 7">
    <name type="scientific">Rasamsonia emersonii (strain ATCC 16479 / CBS 393.64 / IMI 116815)</name>
    <dbReference type="NCBI Taxonomy" id="1408163"/>
    <lineage>
        <taxon>Eukaryota</taxon>
        <taxon>Fungi</taxon>
        <taxon>Dikarya</taxon>
        <taxon>Ascomycota</taxon>
        <taxon>Pezizomycotina</taxon>
        <taxon>Eurotiomycetes</taxon>
        <taxon>Eurotiomycetidae</taxon>
        <taxon>Eurotiales</taxon>
        <taxon>Trichocomaceae</taxon>
        <taxon>Rasamsonia</taxon>
    </lineage>
</organism>
<comment type="caution">
    <text evidence="6">The sequence shown here is derived from an EMBL/GenBank/DDBJ whole genome shotgun (WGS) entry which is preliminary data.</text>
</comment>
<feature type="domain" description="FAD-binding" evidence="5">
    <location>
        <begin position="86"/>
        <end position="174"/>
    </location>
</feature>
<dbReference type="Pfam" id="PF01494">
    <property type="entry name" value="FAD_binding_3"/>
    <property type="match status" value="1"/>
</dbReference>
<keyword evidence="2" id="KW-0285">Flavoprotein</keyword>
<dbReference type="Proteomes" id="UP000053958">
    <property type="component" value="Unassembled WGS sequence"/>
</dbReference>
<name>A0A0F4YMR7_RASE3</name>
<dbReference type="EMBL" id="LASV01000353">
    <property type="protein sequence ID" value="KKA19395.1"/>
    <property type="molecule type" value="Genomic_DNA"/>
</dbReference>
<sequence>MPSKKPFKAVIVGGSIAGLSLANMLQKNGIDYVVLKAYPDIKAGTLTSVFREHNSYLVMGGLHDRVFWFHFFNIGQRVYSPNIPRYTKDDQTRRLKEHENDPIMPGLTFGDLVRNRVTSNMTALPEYAYEKWSYGRIITIGDAAHKFEPITGHGGNSAIETAAVLVNSLVMELKLSSCGTLTASQVKSIFDEVQRIRLARARKLIAQSHEQQRTEAMETPFISSLH</sequence>
<accession>A0A0F4YMR7</accession>
<keyword evidence="3" id="KW-0274">FAD</keyword>
<keyword evidence="4" id="KW-0560">Oxidoreductase</keyword>
<dbReference type="RefSeq" id="XP_013326007.1">
    <property type="nucleotide sequence ID" value="XM_013470553.1"/>
</dbReference>